<dbReference type="Gene3D" id="2.30.30.40">
    <property type="entry name" value="SH3 Domains"/>
    <property type="match status" value="1"/>
</dbReference>
<dbReference type="Pfam" id="PF08239">
    <property type="entry name" value="SH3_3"/>
    <property type="match status" value="1"/>
</dbReference>
<dbReference type="PANTHER" id="PTHR30404:SF0">
    <property type="entry name" value="N-ACETYLMURAMOYL-L-ALANINE AMIDASE AMIC"/>
    <property type="match status" value="1"/>
</dbReference>
<reference evidence="5 6" key="1">
    <citation type="submission" date="2016-10" db="EMBL/GenBank/DDBJ databases">
        <authorList>
            <person name="de Groot N.N."/>
        </authorList>
    </citation>
    <scope>NUCLEOTIDE SEQUENCE [LARGE SCALE GENOMIC DNA]</scope>
    <source>
        <strain evidence="5 6">IBRC-M 10780</strain>
    </source>
</reference>
<protein>
    <submittedName>
        <fullName evidence="5">N-acetylmuramoyl-L-alanine amidase</fullName>
    </submittedName>
</protein>
<dbReference type="PROSITE" id="PS51781">
    <property type="entry name" value="SH3B"/>
    <property type="match status" value="1"/>
</dbReference>
<dbReference type="EMBL" id="FOHE01000003">
    <property type="protein sequence ID" value="SES92826.1"/>
    <property type="molecule type" value="Genomic_DNA"/>
</dbReference>
<dbReference type="GO" id="GO:0030288">
    <property type="term" value="C:outer membrane-bounded periplasmic space"/>
    <property type="evidence" value="ECO:0007669"/>
    <property type="project" value="TreeGrafter"/>
</dbReference>
<dbReference type="STRING" id="930131.SAMN05216389_103220"/>
<accession>A0A1I0AEW7</accession>
<dbReference type="InterPro" id="IPR050695">
    <property type="entry name" value="N-acetylmuramoyl_amidase_3"/>
</dbReference>
<dbReference type="Pfam" id="PF01520">
    <property type="entry name" value="Amidase_3"/>
    <property type="match status" value="1"/>
</dbReference>
<organism evidence="5 6">
    <name type="scientific">Oceanobacillus limi</name>
    <dbReference type="NCBI Taxonomy" id="930131"/>
    <lineage>
        <taxon>Bacteria</taxon>
        <taxon>Bacillati</taxon>
        <taxon>Bacillota</taxon>
        <taxon>Bacilli</taxon>
        <taxon>Bacillales</taxon>
        <taxon>Bacillaceae</taxon>
        <taxon>Oceanobacillus</taxon>
    </lineage>
</organism>
<evidence type="ECO:0000256" key="2">
    <source>
        <dbReference type="ARBA" id="ARBA00023316"/>
    </source>
</evidence>
<keyword evidence="2" id="KW-0961">Cell wall biogenesis/degradation</keyword>
<sequence>MKKLFHRILVTGVLFSIFFFGPTLIANAEEDGQLYEVDTEQLNMRTGPTHEAKIIGQLEEGDRLRIFDEQDGWVKTFYSGEPVWVSANYLIFIEEEKKEEIEDKQTESEQEEMEKANETENEEDYTQDYYTFSDSMENHPIYMPPSDEQSKTNVKTLEQRDEKVSGNAIEITDDLLDGKQIVIDPGHGGKDNGAKVGKIIEKKLTLSTAQKVMNHLENAGAEVHLTRSDDEFVSLNNRVSLSHSKDADAFISLHYDYFKDKNVHGVNTYYYNDQTSLELSKTIHASLVQHVNMHDRGIRKAGFLVLRKNNNPSILLELGFMTNPDNLATIQTDNYQNQVAQALTDGLIKYFE</sequence>
<keyword evidence="6" id="KW-1185">Reference proteome</keyword>
<dbReference type="SUPFAM" id="SSF53187">
    <property type="entry name" value="Zn-dependent exopeptidases"/>
    <property type="match status" value="1"/>
</dbReference>
<dbReference type="Gene3D" id="3.40.630.40">
    <property type="entry name" value="Zn-dependent exopeptidases"/>
    <property type="match status" value="1"/>
</dbReference>
<keyword evidence="1" id="KW-0378">Hydrolase</keyword>
<dbReference type="SMART" id="SM00646">
    <property type="entry name" value="Ami_3"/>
    <property type="match status" value="1"/>
</dbReference>
<dbReference type="PANTHER" id="PTHR30404">
    <property type="entry name" value="N-ACETYLMURAMOYL-L-ALANINE AMIDASE"/>
    <property type="match status" value="1"/>
</dbReference>
<name>A0A1I0AEW7_9BACI</name>
<evidence type="ECO:0000259" key="4">
    <source>
        <dbReference type="PROSITE" id="PS51781"/>
    </source>
</evidence>
<dbReference type="CDD" id="cd02696">
    <property type="entry name" value="MurNAc-LAA"/>
    <property type="match status" value="1"/>
</dbReference>
<feature type="compositionally biased region" description="Basic and acidic residues" evidence="3">
    <location>
        <begin position="100"/>
        <end position="118"/>
    </location>
</feature>
<feature type="domain" description="SH3b" evidence="4">
    <location>
        <begin position="30"/>
        <end position="94"/>
    </location>
</feature>
<evidence type="ECO:0000256" key="3">
    <source>
        <dbReference type="SAM" id="MobiDB-lite"/>
    </source>
</evidence>
<evidence type="ECO:0000256" key="1">
    <source>
        <dbReference type="ARBA" id="ARBA00022801"/>
    </source>
</evidence>
<dbReference type="InterPro" id="IPR003646">
    <property type="entry name" value="SH3-like_bac-type"/>
</dbReference>
<dbReference type="GO" id="GO:0009253">
    <property type="term" value="P:peptidoglycan catabolic process"/>
    <property type="evidence" value="ECO:0007669"/>
    <property type="project" value="InterPro"/>
</dbReference>
<dbReference type="OrthoDB" id="9806267at2"/>
<dbReference type="InterPro" id="IPR002508">
    <property type="entry name" value="MurNAc-LAA_cat"/>
</dbReference>
<proteinExistence type="predicted"/>
<dbReference type="Proteomes" id="UP000198618">
    <property type="component" value="Unassembled WGS sequence"/>
</dbReference>
<dbReference type="AlphaFoldDB" id="A0A1I0AEW7"/>
<dbReference type="RefSeq" id="WP_090867608.1">
    <property type="nucleotide sequence ID" value="NZ_FOHE01000003.1"/>
</dbReference>
<evidence type="ECO:0000313" key="5">
    <source>
        <dbReference type="EMBL" id="SES92826.1"/>
    </source>
</evidence>
<dbReference type="SMART" id="SM00287">
    <property type="entry name" value="SH3b"/>
    <property type="match status" value="1"/>
</dbReference>
<dbReference type="GO" id="GO:0008745">
    <property type="term" value="F:N-acetylmuramoyl-L-alanine amidase activity"/>
    <property type="evidence" value="ECO:0007669"/>
    <property type="project" value="InterPro"/>
</dbReference>
<gene>
    <name evidence="5" type="ORF">SAMN05216389_103220</name>
</gene>
<feature type="region of interest" description="Disordered" evidence="3">
    <location>
        <begin position="100"/>
        <end position="122"/>
    </location>
</feature>
<dbReference type="GO" id="GO:0071555">
    <property type="term" value="P:cell wall organization"/>
    <property type="evidence" value="ECO:0007669"/>
    <property type="project" value="UniProtKB-KW"/>
</dbReference>
<evidence type="ECO:0000313" key="6">
    <source>
        <dbReference type="Proteomes" id="UP000198618"/>
    </source>
</evidence>